<comment type="caution">
    <text evidence="2">The sequence shown here is derived from an EMBL/GenBank/DDBJ whole genome shotgun (WGS) entry which is preliminary data.</text>
</comment>
<dbReference type="Proteomes" id="UP001206483">
    <property type="component" value="Unassembled WGS sequence"/>
</dbReference>
<accession>A0ABT1JA89</accession>
<feature type="region of interest" description="Disordered" evidence="1">
    <location>
        <begin position="1"/>
        <end position="24"/>
    </location>
</feature>
<feature type="compositionally biased region" description="Polar residues" evidence="1">
    <location>
        <begin position="1"/>
        <end position="12"/>
    </location>
</feature>
<evidence type="ECO:0008006" key="4">
    <source>
        <dbReference type="Google" id="ProtNLM"/>
    </source>
</evidence>
<protein>
    <recommendedName>
        <fullName evidence="4">ANTAR domain-containing protein</fullName>
    </recommendedName>
</protein>
<evidence type="ECO:0000313" key="3">
    <source>
        <dbReference type="Proteomes" id="UP001206483"/>
    </source>
</evidence>
<dbReference type="EMBL" id="JAMZDX010000008">
    <property type="protein sequence ID" value="MCP2313978.1"/>
    <property type="molecule type" value="Genomic_DNA"/>
</dbReference>
<keyword evidence="3" id="KW-1185">Reference proteome</keyword>
<name>A0ABT1JA89_9ACTN</name>
<gene>
    <name evidence="2" type="ORF">FHR36_007177</name>
</gene>
<dbReference type="RefSeq" id="WP_253804299.1">
    <property type="nucleotide sequence ID" value="NZ_BAAAUB010000101.1"/>
</dbReference>
<organism evidence="2 3">
    <name type="scientific">Kitasatospora paracochleata</name>
    <dbReference type="NCBI Taxonomy" id="58354"/>
    <lineage>
        <taxon>Bacteria</taxon>
        <taxon>Bacillati</taxon>
        <taxon>Actinomycetota</taxon>
        <taxon>Actinomycetes</taxon>
        <taxon>Kitasatosporales</taxon>
        <taxon>Streptomycetaceae</taxon>
        <taxon>Kitasatospora</taxon>
    </lineage>
</organism>
<proteinExistence type="predicted"/>
<evidence type="ECO:0000313" key="2">
    <source>
        <dbReference type="EMBL" id="MCP2313978.1"/>
    </source>
</evidence>
<reference evidence="2 3" key="1">
    <citation type="submission" date="2022-06" db="EMBL/GenBank/DDBJ databases">
        <title>Sequencing the genomes of 1000 actinobacteria strains.</title>
        <authorList>
            <person name="Klenk H.-P."/>
        </authorList>
    </citation>
    <scope>NUCLEOTIDE SEQUENCE [LARGE SCALE GENOMIC DNA]</scope>
    <source>
        <strain evidence="2 3">DSM 41656</strain>
    </source>
</reference>
<sequence>MSAVTDDSTPEQPQFRKGTRDLTPTQRVLADEIAERAELLYEGSPDLTRAEAVEAAARQLGDRPKELIQQAHRLYDAHADLTWRQAVHGAALQLGYLPPPSVG</sequence>
<evidence type="ECO:0000256" key="1">
    <source>
        <dbReference type="SAM" id="MobiDB-lite"/>
    </source>
</evidence>